<proteinExistence type="predicted"/>
<reference evidence="1 2" key="1">
    <citation type="submission" date="2019-09" db="EMBL/GenBank/DDBJ databases">
        <authorList>
            <person name="Chandra G."/>
            <person name="Truman W A."/>
        </authorList>
    </citation>
    <scope>NUCLEOTIDE SEQUENCE [LARGE SCALE GENOMIC DNA]</scope>
    <source>
        <strain evidence="1">PS833</strain>
    </source>
</reference>
<evidence type="ECO:0000313" key="2">
    <source>
        <dbReference type="Proteomes" id="UP000409037"/>
    </source>
</evidence>
<organism evidence="1 2">
    <name type="scientific">Pseudomonas fluorescens</name>
    <dbReference type="NCBI Taxonomy" id="294"/>
    <lineage>
        <taxon>Bacteria</taxon>
        <taxon>Pseudomonadati</taxon>
        <taxon>Pseudomonadota</taxon>
        <taxon>Gammaproteobacteria</taxon>
        <taxon>Pseudomonadales</taxon>
        <taxon>Pseudomonadaceae</taxon>
        <taxon>Pseudomonas</taxon>
    </lineage>
</organism>
<gene>
    <name evidence="1" type="ORF">PS833_03763</name>
</gene>
<name>A0A5E7U6D5_PSEFL</name>
<accession>A0A5E7U6D5</accession>
<dbReference type="RefSeq" id="WP_191630767.1">
    <property type="nucleotide sequence ID" value="NZ_CABVHU010000009.1"/>
</dbReference>
<dbReference type="EMBL" id="CABVHU010000009">
    <property type="protein sequence ID" value="VVO15306.1"/>
    <property type="molecule type" value="Genomic_DNA"/>
</dbReference>
<evidence type="ECO:0000313" key="1">
    <source>
        <dbReference type="EMBL" id="VVO15306.1"/>
    </source>
</evidence>
<sequence>MIGATRVVATNEVMMIAGMIDTIVAMIIIGMIVIVIVIVIVETTES</sequence>
<protein>
    <submittedName>
        <fullName evidence="1">Uncharacterized protein</fullName>
    </submittedName>
</protein>
<dbReference type="AlphaFoldDB" id="A0A5E7U6D5"/>
<dbReference type="Proteomes" id="UP000409037">
    <property type="component" value="Unassembled WGS sequence"/>
</dbReference>